<organism evidence="4 5">
    <name type="scientific">Azorhizobium oxalatiphilum</name>
    <dbReference type="NCBI Taxonomy" id="980631"/>
    <lineage>
        <taxon>Bacteria</taxon>
        <taxon>Pseudomonadati</taxon>
        <taxon>Pseudomonadota</taxon>
        <taxon>Alphaproteobacteria</taxon>
        <taxon>Hyphomicrobiales</taxon>
        <taxon>Xanthobacteraceae</taxon>
        <taxon>Azorhizobium</taxon>
    </lineage>
</organism>
<feature type="domain" description="Response regulatory" evidence="3">
    <location>
        <begin position="59"/>
        <end position="173"/>
    </location>
</feature>
<feature type="chain" id="PRO_5037918507" description="Response regulatory domain-containing protein" evidence="2">
    <location>
        <begin position="26"/>
        <end position="188"/>
    </location>
</feature>
<dbReference type="InterPro" id="IPR011006">
    <property type="entry name" value="CheY-like_superfamily"/>
</dbReference>
<accession>A0A917C2Q5</accession>
<dbReference type="PROSITE" id="PS50110">
    <property type="entry name" value="RESPONSE_REGULATORY"/>
    <property type="match status" value="1"/>
</dbReference>
<dbReference type="SUPFAM" id="SSF52172">
    <property type="entry name" value="CheY-like"/>
    <property type="match status" value="1"/>
</dbReference>
<reference evidence="4" key="2">
    <citation type="submission" date="2020-09" db="EMBL/GenBank/DDBJ databases">
        <authorList>
            <person name="Sun Q."/>
            <person name="Sedlacek I."/>
        </authorList>
    </citation>
    <scope>NUCLEOTIDE SEQUENCE</scope>
    <source>
        <strain evidence="4">CCM 7897</strain>
    </source>
</reference>
<dbReference type="Gene3D" id="3.40.50.2300">
    <property type="match status" value="1"/>
</dbReference>
<gene>
    <name evidence="4" type="ORF">GCM10007301_28640</name>
</gene>
<proteinExistence type="predicted"/>
<evidence type="ECO:0000313" key="4">
    <source>
        <dbReference type="EMBL" id="GGF67237.1"/>
    </source>
</evidence>
<protein>
    <recommendedName>
        <fullName evidence="3">Response regulatory domain-containing protein</fullName>
    </recommendedName>
</protein>
<dbReference type="EMBL" id="BMCT01000003">
    <property type="protein sequence ID" value="GGF67237.1"/>
    <property type="molecule type" value="Genomic_DNA"/>
</dbReference>
<dbReference type="GO" id="GO:0000160">
    <property type="term" value="P:phosphorelay signal transduction system"/>
    <property type="evidence" value="ECO:0007669"/>
    <property type="project" value="InterPro"/>
</dbReference>
<evidence type="ECO:0000256" key="1">
    <source>
        <dbReference type="PROSITE-ProRule" id="PRU00169"/>
    </source>
</evidence>
<dbReference type="AlphaFoldDB" id="A0A917C2Q5"/>
<name>A0A917C2Q5_9HYPH</name>
<dbReference type="SMART" id="SM00448">
    <property type="entry name" value="REC"/>
    <property type="match status" value="1"/>
</dbReference>
<dbReference type="Pfam" id="PF00072">
    <property type="entry name" value="Response_reg"/>
    <property type="match status" value="1"/>
</dbReference>
<dbReference type="Proteomes" id="UP000606044">
    <property type="component" value="Unassembled WGS sequence"/>
</dbReference>
<evidence type="ECO:0000256" key="2">
    <source>
        <dbReference type="SAM" id="SignalP"/>
    </source>
</evidence>
<comment type="caution">
    <text evidence="4">The sequence shown here is derived from an EMBL/GenBank/DDBJ whole genome shotgun (WGS) entry which is preliminary data.</text>
</comment>
<evidence type="ECO:0000259" key="3">
    <source>
        <dbReference type="PROSITE" id="PS50110"/>
    </source>
</evidence>
<keyword evidence="5" id="KW-1185">Reference proteome</keyword>
<feature type="signal peptide" evidence="2">
    <location>
        <begin position="1"/>
        <end position="25"/>
    </location>
</feature>
<sequence length="188" mass="19891">MRGCPLRAFLRALAGLMRAGGTDFAAAQWGTPDWSGLPHPSEAAMQIGVETSKAVDQRRVFVVDEDEITRAALQFMLHDEIEAHELATLEEAFEKGGDWLKPDVLMLGVSFIAARGPGIVAEINAAFPGVRILIVCSKAEEAIAVEGLKAGAHGAVVKPLTLEAVRKKVDTILGRGGAAPLIQLGMLG</sequence>
<evidence type="ECO:0000313" key="5">
    <source>
        <dbReference type="Proteomes" id="UP000606044"/>
    </source>
</evidence>
<dbReference type="InterPro" id="IPR001789">
    <property type="entry name" value="Sig_transdc_resp-reg_receiver"/>
</dbReference>
<reference evidence="4" key="1">
    <citation type="journal article" date="2014" name="Int. J. Syst. Evol. Microbiol.">
        <title>Complete genome sequence of Corynebacterium casei LMG S-19264T (=DSM 44701T), isolated from a smear-ripened cheese.</title>
        <authorList>
            <consortium name="US DOE Joint Genome Institute (JGI-PGF)"/>
            <person name="Walter F."/>
            <person name="Albersmeier A."/>
            <person name="Kalinowski J."/>
            <person name="Ruckert C."/>
        </authorList>
    </citation>
    <scope>NUCLEOTIDE SEQUENCE</scope>
    <source>
        <strain evidence="4">CCM 7897</strain>
    </source>
</reference>
<comment type="caution">
    <text evidence="1">Lacks conserved residue(s) required for the propagation of feature annotation.</text>
</comment>
<keyword evidence="2" id="KW-0732">Signal</keyword>